<evidence type="ECO:0000313" key="4">
    <source>
        <dbReference type="Proteomes" id="UP000187209"/>
    </source>
</evidence>
<dbReference type="PANTHER" id="PTHR19308">
    <property type="entry name" value="PHOSPHATIDYLCHOLINE TRANSFER PROTEIN"/>
    <property type="match status" value="1"/>
</dbReference>
<evidence type="ECO:0000259" key="2">
    <source>
        <dbReference type="PROSITE" id="PS50848"/>
    </source>
</evidence>
<organism evidence="3 4">
    <name type="scientific">Stentor coeruleus</name>
    <dbReference type="NCBI Taxonomy" id="5963"/>
    <lineage>
        <taxon>Eukaryota</taxon>
        <taxon>Sar</taxon>
        <taxon>Alveolata</taxon>
        <taxon>Ciliophora</taxon>
        <taxon>Postciliodesmatophora</taxon>
        <taxon>Heterotrichea</taxon>
        <taxon>Heterotrichida</taxon>
        <taxon>Stentoridae</taxon>
        <taxon>Stentor</taxon>
    </lineage>
</organism>
<dbReference type="GO" id="GO:0008289">
    <property type="term" value="F:lipid binding"/>
    <property type="evidence" value="ECO:0007669"/>
    <property type="project" value="InterPro"/>
</dbReference>
<name>A0A1R2BSN3_9CILI</name>
<dbReference type="EMBL" id="MPUH01000455">
    <property type="protein sequence ID" value="OMJ79764.1"/>
    <property type="molecule type" value="Genomic_DNA"/>
</dbReference>
<evidence type="ECO:0000313" key="3">
    <source>
        <dbReference type="EMBL" id="OMJ79764.1"/>
    </source>
</evidence>
<dbReference type="InterPro" id="IPR051213">
    <property type="entry name" value="START_lipid_transfer"/>
</dbReference>
<dbReference type="InterPro" id="IPR002913">
    <property type="entry name" value="START_lipid-bd_dom"/>
</dbReference>
<dbReference type="Pfam" id="PF01852">
    <property type="entry name" value="START"/>
    <property type="match status" value="1"/>
</dbReference>
<dbReference type="Gene3D" id="3.30.530.20">
    <property type="match status" value="1"/>
</dbReference>
<dbReference type="PROSITE" id="PS50848">
    <property type="entry name" value="START"/>
    <property type="match status" value="1"/>
</dbReference>
<evidence type="ECO:0000256" key="1">
    <source>
        <dbReference type="SAM" id="MobiDB-lite"/>
    </source>
</evidence>
<dbReference type="SUPFAM" id="SSF55961">
    <property type="entry name" value="Bet v1-like"/>
    <property type="match status" value="1"/>
</dbReference>
<dbReference type="GO" id="GO:0005737">
    <property type="term" value="C:cytoplasm"/>
    <property type="evidence" value="ECO:0007669"/>
    <property type="project" value="UniProtKB-ARBA"/>
</dbReference>
<proteinExistence type="predicted"/>
<dbReference type="PANTHER" id="PTHR19308:SF14">
    <property type="entry name" value="START DOMAIN-CONTAINING PROTEIN"/>
    <property type="match status" value="1"/>
</dbReference>
<feature type="compositionally biased region" description="Polar residues" evidence="1">
    <location>
        <begin position="54"/>
        <end position="65"/>
    </location>
</feature>
<dbReference type="InterPro" id="IPR023393">
    <property type="entry name" value="START-like_dom_sf"/>
</dbReference>
<accession>A0A1R2BSN3</accession>
<dbReference type="OrthoDB" id="5403181at2759"/>
<gene>
    <name evidence="3" type="ORF">SteCoe_20152</name>
</gene>
<sequence>MSSCCFCFKKKRQVTTNDTIIQREPSDHYQMLTQEPHRKLSTRSIGSKPCTETPLESSIDSSPVSAQPEPRHSIHSVHSFNTLLYFPSKDPLRSCSDLVTAQFQNFTKILELEASSDWEIKIDKPFACIMLKPGTQSHPDIPLMKAFFDMEINANPEDLYEIMYWPETRKRWDNSIGSFFEISRSSEDVIQYYMHNKAPWPFKDRDFVETRYIRKRVNGDIEIFFTSLEHNEHPENKDKAIRGETIMGAQIMRKRISPITGNYSLYVTTICQADMKGEVPKKALKVTLPSSLLKWYRGIKKQLQIKIESA</sequence>
<reference evidence="3 4" key="1">
    <citation type="submission" date="2016-11" db="EMBL/GenBank/DDBJ databases">
        <title>The macronuclear genome of Stentor coeruleus: a giant cell with tiny introns.</title>
        <authorList>
            <person name="Slabodnick M."/>
            <person name="Ruby J.G."/>
            <person name="Reiff S.B."/>
            <person name="Swart E.C."/>
            <person name="Gosai S."/>
            <person name="Prabakaran S."/>
            <person name="Witkowska E."/>
            <person name="Larue G.E."/>
            <person name="Fisher S."/>
            <person name="Freeman R.M."/>
            <person name="Gunawardena J."/>
            <person name="Chu W."/>
            <person name="Stover N.A."/>
            <person name="Gregory B.D."/>
            <person name="Nowacki M."/>
            <person name="Derisi J."/>
            <person name="Roy S.W."/>
            <person name="Marshall W.F."/>
            <person name="Sood P."/>
        </authorList>
    </citation>
    <scope>NUCLEOTIDE SEQUENCE [LARGE SCALE GENOMIC DNA]</scope>
    <source>
        <strain evidence="3">WM001</strain>
    </source>
</reference>
<keyword evidence="4" id="KW-1185">Reference proteome</keyword>
<feature type="domain" description="START" evidence="2">
    <location>
        <begin position="118"/>
        <end position="308"/>
    </location>
</feature>
<comment type="caution">
    <text evidence="3">The sequence shown here is derived from an EMBL/GenBank/DDBJ whole genome shotgun (WGS) entry which is preliminary data.</text>
</comment>
<feature type="region of interest" description="Disordered" evidence="1">
    <location>
        <begin position="36"/>
        <end position="71"/>
    </location>
</feature>
<dbReference type="CDD" id="cd00177">
    <property type="entry name" value="START"/>
    <property type="match status" value="1"/>
</dbReference>
<protein>
    <recommendedName>
        <fullName evidence="2">START domain-containing protein</fullName>
    </recommendedName>
</protein>
<dbReference type="Proteomes" id="UP000187209">
    <property type="component" value="Unassembled WGS sequence"/>
</dbReference>
<dbReference type="AlphaFoldDB" id="A0A1R2BSN3"/>